<organism evidence="1 2">
    <name type="scientific">Dreissena polymorpha</name>
    <name type="common">Zebra mussel</name>
    <name type="synonym">Mytilus polymorpha</name>
    <dbReference type="NCBI Taxonomy" id="45954"/>
    <lineage>
        <taxon>Eukaryota</taxon>
        <taxon>Metazoa</taxon>
        <taxon>Spiralia</taxon>
        <taxon>Lophotrochozoa</taxon>
        <taxon>Mollusca</taxon>
        <taxon>Bivalvia</taxon>
        <taxon>Autobranchia</taxon>
        <taxon>Heteroconchia</taxon>
        <taxon>Euheterodonta</taxon>
        <taxon>Imparidentia</taxon>
        <taxon>Neoheterodontei</taxon>
        <taxon>Myida</taxon>
        <taxon>Dreissenoidea</taxon>
        <taxon>Dreissenidae</taxon>
        <taxon>Dreissena</taxon>
    </lineage>
</organism>
<accession>A0A9D4CZU8</accession>
<gene>
    <name evidence="1" type="ORF">DPMN_042840</name>
</gene>
<dbReference type="Proteomes" id="UP000828390">
    <property type="component" value="Unassembled WGS sequence"/>
</dbReference>
<sequence>MHPTVTSGELSFIDHDFDIDQDAVSNIPDDVQVPKGADKLVPVKVNSDGNCLPSCGSVFAFATPDRSDEMRVRIIKELALNEDAYLDDTFLKKGLTSKNEKSLKSQFA</sequence>
<evidence type="ECO:0000313" key="2">
    <source>
        <dbReference type="Proteomes" id="UP000828390"/>
    </source>
</evidence>
<keyword evidence="2" id="KW-1185">Reference proteome</keyword>
<evidence type="ECO:0000313" key="1">
    <source>
        <dbReference type="EMBL" id="KAH3736277.1"/>
    </source>
</evidence>
<dbReference type="EMBL" id="JAIWYP010000011">
    <property type="protein sequence ID" value="KAH3736277.1"/>
    <property type="molecule type" value="Genomic_DNA"/>
</dbReference>
<reference evidence="1" key="1">
    <citation type="journal article" date="2019" name="bioRxiv">
        <title>The Genome of the Zebra Mussel, Dreissena polymorpha: A Resource for Invasive Species Research.</title>
        <authorList>
            <person name="McCartney M.A."/>
            <person name="Auch B."/>
            <person name="Kono T."/>
            <person name="Mallez S."/>
            <person name="Zhang Y."/>
            <person name="Obille A."/>
            <person name="Becker A."/>
            <person name="Abrahante J.E."/>
            <person name="Garbe J."/>
            <person name="Badalamenti J.P."/>
            <person name="Herman A."/>
            <person name="Mangelson H."/>
            <person name="Liachko I."/>
            <person name="Sullivan S."/>
            <person name="Sone E.D."/>
            <person name="Koren S."/>
            <person name="Silverstein K.A.T."/>
            <person name="Beckman K.B."/>
            <person name="Gohl D.M."/>
        </authorList>
    </citation>
    <scope>NUCLEOTIDE SEQUENCE</scope>
    <source>
        <strain evidence="1">Duluth1</strain>
        <tissue evidence="1">Whole animal</tissue>
    </source>
</reference>
<proteinExistence type="predicted"/>
<comment type="caution">
    <text evidence="1">The sequence shown here is derived from an EMBL/GenBank/DDBJ whole genome shotgun (WGS) entry which is preliminary data.</text>
</comment>
<name>A0A9D4CZU8_DREPO</name>
<protein>
    <submittedName>
        <fullName evidence="1">Uncharacterized protein</fullName>
    </submittedName>
</protein>
<dbReference type="AlphaFoldDB" id="A0A9D4CZU8"/>
<reference evidence="1" key="2">
    <citation type="submission" date="2020-11" db="EMBL/GenBank/DDBJ databases">
        <authorList>
            <person name="McCartney M.A."/>
            <person name="Auch B."/>
            <person name="Kono T."/>
            <person name="Mallez S."/>
            <person name="Becker A."/>
            <person name="Gohl D.M."/>
            <person name="Silverstein K.A.T."/>
            <person name="Koren S."/>
            <person name="Bechman K.B."/>
            <person name="Herman A."/>
            <person name="Abrahante J.E."/>
            <person name="Garbe J."/>
        </authorList>
    </citation>
    <scope>NUCLEOTIDE SEQUENCE</scope>
    <source>
        <strain evidence="1">Duluth1</strain>
        <tissue evidence="1">Whole animal</tissue>
    </source>
</reference>